<evidence type="ECO:0000256" key="1">
    <source>
        <dbReference type="SAM" id="Phobius"/>
    </source>
</evidence>
<protein>
    <submittedName>
        <fullName evidence="2">Uncharacterized protein</fullName>
    </submittedName>
</protein>
<dbReference type="EMBL" id="AMRG01000004">
    <property type="protein sequence ID" value="EKE84718.1"/>
    <property type="molecule type" value="Genomic_DNA"/>
</dbReference>
<gene>
    <name evidence="2" type="ORF">A10D4_03870</name>
</gene>
<proteinExistence type="predicted"/>
<dbReference type="STRING" id="740709.A10D4_03870"/>
<dbReference type="AlphaFoldDB" id="K2KAA2"/>
<name>K2KAA2_9GAMM</name>
<reference evidence="2 3" key="1">
    <citation type="journal article" date="2012" name="J. Bacteriol.">
        <title>Genome Sequence of Idiomarina xiamenensis Type Strain 10-D-4.</title>
        <authorList>
            <person name="Lai Q."/>
            <person name="Wang L."/>
            <person name="Wang W."/>
            <person name="Shao Z."/>
        </authorList>
    </citation>
    <scope>NUCLEOTIDE SEQUENCE [LARGE SCALE GENOMIC DNA]</scope>
    <source>
        <strain evidence="2 3">10-D-4</strain>
    </source>
</reference>
<evidence type="ECO:0000313" key="2">
    <source>
        <dbReference type="EMBL" id="EKE84718.1"/>
    </source>
</evidence>
<accession>K2KAA2</accession>
<keyword evidence="1" id="KW-1133">Transmembrane helix</keyword>
<feature type="transmembrane region" description="Helical" evidence="1">
    <location>
        <begin position="20"/>
        <end position="42"/>
    </location>
</feature>
<comment type="caution">
    <text evidence="2">The sequence shown here is derived from an EMBL/GenBank/DDBJ whole genome shotgun (WGS) entry which is preliminary data.</text>
</comment>
<sequence length="160" mass="18533">MSAENSPSTTPTVSDRKKFFAFILLGVVALVVIASLLWLSGYPQSFLAQREKSQLRQQLLEKAARINYQGPRMLTLQVRLDSVRLHNDRFYYYYTFPKDQVDRLNLPQIEASLRRQMAQQLCQAEAMAIFRQHQVAVVFAYRDAKGKDITEFSLRPEQVC</sequence>
<dbReference type="eggNOG" id="ENOG5031AS5">
    <property type="taxonomic scope" value="Bacteria"/>
</dbReference>
<dbReference type="Proteomes" id="UP000014115">
    <property type="component" value="Unassembled WGS sequence"/>
</dbReference>
<dbReference type="PATRIC" id="fig|740709.3.peg.782"/>
<keyword evidence="1" id="KW-0812">Transmembrane</keyword>
<organism evidence="2 3">
    <name type="scientific">Idiomarina xiamenensis 10-D-4</name>
    <dbReference type="NCBI Taxonomy" id="740709"/>
    <lineage>
        <taxon>Bacteria</taxon>
        <taxon>Pseudomonadati</taxon>
        <taxon>Pseudomonadota</taxon>
        <taxon>Gammaproteobacteria</taxon>
        <taxon>Alteromonadales</taxon>
        <taxon>Idiomarinaceae</taxon>
        <taxon>Idiomarina</taxon>
    </lineage>
</organism>
<keyword evidence="1" id="KW-0472">Membrane</keyword>
<keyword evidence="3" id="KW-1185">Reference proteome</keyword>
<dbReference type="RefSeq" id="WP_008487855.1">
    <property type="nucleotide sequence ID" value="NZ_AMRG01000004.1"/>
</dbReference>
<evidence type="ECO:0000313" key="3">
    <source>
        <dbReference type="Proteomes" id="UP000014115"/>
    </source>
</evidence>